<dbReference type="InterPro" id="IPR000305">
    <property type="entry name" value="GIY-YIG_endonuc"/>
</dbReference>
<keyword evidence="3" id="KW-1185">Reference proteome</keyword>
<reference evidence="2 3" key="1">
    <citation type="submission" date="2020-12" db="EMBL/GenBank/DDBJ databases">
        <title>Aureibaculum luteum sp. nov. and Aureibaculum flavum sp. nov., novel members of the family Flavobacteriaceae isolated from Antarctic intertidal sediments.</title>
        <authorList>
            <person name="He X."/>
            <person name="Zhang X."/>
        </authorList>
    </citation>
    <scope>NUCLEOTIDE SEQUENCE [LARGE SCALE GENOMIC DNA]</scope>
    <source>
        <strain evidence="2 3">A20</strain>
    </source>
</reference>
<dbReference type="SUPFAM" id="SSF82771">
    <property type="entry name" value="GIY-YIG endonuclease"/>
    <property type="match status" value="1"/>
</dbReference>
<dbReference type="Pfam" id="PF01541">
    <property type="entry name" value="GIY-YIG"/>
    <property type="match status" value="1"/>
</dbReference>
<evidence type="ECO:0000313" key="3">
    <source>
        <dbReference type="Proteomes" id="UP000623301"/>
    </source>
</evidence>
<name>A0ABS0WTV9_9FLAO</name>
<sequence>MGQTNNFEERIIRHNKGQVKSTKNGIPWKLVYKFEVLSRNEAVTIERKIKKRGAKRFLEDNNIKFGA</sequence>
<evidence type="ECO:0000313" key="2">
    <source>
        <dbReference type="EMBL" id="MBJ2175402.1"/>
    </source>
</evidence>
<evidence type="ECO:0000259" key="1">
    <source>
        <dbReference type="PROSITE" id="PS50164"/>
    </source>
</evidence>
<dbReference type="PROSITE" id="PS50164">
    <property type="entry name" value="GIY_YIG"/>
    <property type="match status" value="1"/>
</dbReference>
<dbReference type="Proteomes" id="UP000623301">
    <property type="component" value="Unassembled WGS sequence"/>
</dbReference>
<accession>A0ABS0WTV9</accession>
<dbReference type="InterPro" id="IPR035901">
    <property type="entry name" value="GIY-YIG_endonuc_sf"/>
</dbReference>
<gene>
    <name evidence="2" type="ORF">JBL43_14205</name>
</gene>
<proteinExistence type="predicted"/>
<feature type="domain" description="GIY-YIG" evidence="1">
    <location>
        <begin position="1"/>
        <end position="63"/>
    </location>
</feature>
<protein>
    <submittedName>
        <fullName evidence="2">GIY-YIG nuclease family protein</fullName>
    </submittedName>
</protein>
<dbReference type="EMBL" id="JAEHFJ010000007">
    <property type="protein sequence ID" value="MBJ2175402.1"/>
    <property type="molecule type" value="Genomic_DNA"/>
</dbReference>
<dbReference type="RefSeq" id="WP_198842201.1">
    <property type="nucleotide sequence ID" value="NZ_JAEHFJ010000007.1"/>
</dbReference>
<comment type="caution">
    <text evidence="2">The sequence shown here is derived from an EMBL/GenBank/DDBJ whole genome shotgun (WGS) entry which is preliminary data.</text>
</comment>
<dbReference type="Gene3D" id="3.40.1440.10">
    <property type="entry name" value="GIY-YIG endonuclease"/>
    <property type="match status" value="1"/>
</dbReference>
<organism evidence="2 3">
    <name type="scientific">Aureibaculum flavum</name>
    <dbReference type="NCBI Taxonomy" id="2795986"/>
    <lineage>
        <taxon>Bacteria</taxon>
        <taxon>Pseudomonadati</taxon>
        <taxon>Bacteroidota</taxon>
        <taxon>Flavobacteriia</taxon>
        <taxon>Flavobacteriales</taxon>
        <taxon>Flavobacteriaceae</taxon>
        <taxon>Aureibaculum</taxon>
    </lineage>
</organism>